<sequence>MRMDSHTSKTAAVSSRDLRRWIILGTAFIAALCLLSFTVGQRLGENAVISSQNAVLEQQVVQNWRQTLEDQATAIEATRQQYSQQMDMLTLRLGELQSRLLRLDALGQRLTSMSELPEGEFDFDSLPSVGGPEDIVAPESFNLADLDSALSRLELQAESRQQQLGVMSDVLVYDKIARQQVLAGKPVRTGWLSSQYGFRSDPFTGKRAWHNGLDFAGQDGSDIIAVAGGVVIFAGSRYGYGNTVEIAHGDGLVTRYAHCKEILVSVGDVVQADQTVALLGSSGRSTGPHVHFEVLQDGKGVSPQKYVQRASR</sequence>
<dbReference type="InterPro" id="IPR050570">
    <property type="entry name" value="Cell_wall_metabolism_enzyme"/>
</dbReference>
<dbReference type="Proteomes" id="UP001501337">
    <property type="component" value="Unassembled WGS sequence"/>
</dbReference>
<evidence type="ECO:0000259" key="3">
    <source>
        <dbReference type="Pfam" id="PF01551"/>
    </source>
</evidence>
<evidence type="ECO:0000313" key="4">
    <source>
        <dbReference type="EMBL" id="GAA3945250.1"/>
    </source>
</evidence>
<keyword evidence="2" id="KW-0472">Membrane</keyword>
<name>A0ABP7NEY7_9GAMM</name>
<gene>
    <name evidence="4" type="ORF">GCM10022278_00550</name>
</gene>
<accession>A0ABP7NEY7</accession>
<organism evidence="4 5">
    <name type="scientific">Allohahella marinimesophila</name>
    <dbReference type="NCBI Taxonomy" id="1054972"/>
    <lineage>
        <taxon>Bacteria</taxon>
        <taxon>Pseudomonadati</taxon>
        <taxon>Pseudomonadota</taxon>
        <taxon>Gammaproteobacteria</taxon>
        <taxon>Oceanospirillales</taxon>
        <taxon>Hahellaceae</taxon>
        <taxon>Allohahella</taxon>
    </lineage>
</organism>
<evidence type="ECO:0000256" key="1">
    <source>
        <dbReference type="SAM" id="Coils"/>
    </source>
</evidence>
<proteinExistence type="predicted"/>
<dbReference type="PANTHER" id="PTHR21666:SF291">
    <property type="entry name" value="STAGE II SPORULATION PROTEIN Q"/>
    <property type="match status" value="1"/>
</dbReference>
<evidence type="ECO:0000313" key="5">
    <source>
        <dbReference type="Proteomes" id="UP001501337"/>
    </source>
</evidence>
<reference evidence="5" key="1">
    <citation type="journal article" date="2019" name="Int. J. Syst. Evol. Microbiol.">
        <title>The Global Catalogue of Microorganisms (GCM) 10K type strain sequencing project: providing services to taxonomists for standard genome sequencing and annotation.</title>
        <authorList>
            <consortium name="The Broad Institute Genomics Platform"/>
            <consortium name="The Broad Institute Genome Sequencing Center for Infectious Disease"/>
            <person name="Wu L."/>
            <person name="Ma J."/>
        </authorList>
    </citation>
    <scope>NUCLEOTIDE SEQUENCE [LARGE SCALE GENOMIC DNA]</scope>
    <source>
        <strain evidence="5">JCM 17555</strain>
    </source>
</reference>
<dbReference type="Pfam" id="PF01551">
    <property type="entry name" value="Peptidase_M23"/>
    <property type="match status" value="1"/>
</dbReference>
<dbReference type="InterPro" id="IPR016047">
    <property type="entry name" value="M23ase_b-sheet_dom"/>
</dbReference>
<evidence type="ECO:0000256" key="2">
    <source>
        <dbReference type="SAM" id="Phobius"/>
    </source>
</evidence>
<feature type="coiled-coil region" evidence="1">
    <location>
        <begin position="61"/>
        <end position="99"/>
    </location>
</feature>
<dbReference type="CDD" id="cd12797">
    <property type="entry name" value="M23_peptidase"/>
    <property type="match status" value="1"/>
</dbReference>
<protein>
    <submittedName>
        <fullName evidence="4">M23 family metallopeptidase</fullName>
    </submittedName>
</protein>
<dbReference type="EMBL" id="BAABBO010000001">
    <property type="protein sequence ID" value="GAA3945250.1"/>
    <property type="molecule type" value="Genomic_DNA"/>
</dbReference>
<dbReference type="PANTHER" id="PTHR21666">
    <property type="entry name" value="PEPTIDASE-RELATED"/>
    <property type="match status" value="1"/>
</dbReference>
<keyword evidence="1" id="KW-0175">Coiled coil</keyword>
<dbReference type="InterPro" id="IPR011055">
    <property type="entry name" value="Dup_hybrid_motif"/>
</dbReference>
<comment type="caution">
    <text evidence="4">The sequence shown here is derived from an EMBL/GenBank/DDBJ whole genome shotgun (WGS) entry which is preliminary data.</text>
</comment>
<dbReference type="Gene3D" id="2.70.70.10">
    <property type="entry name" value="Glucose Permease (Domain IIA)"/>
    <property type="match status" value="1"/>
</dbReference>
<feature type="transmembrane region" description="Helical" evidence="2">
    <location>
        <begin position="21"/>
        <end position="40"/>
    </location>
</feature>
<keyword evidence="5" id="KW-1185">Reference proteome</keyword>
<keyword evidence="2" id="KW-0812">Transmembrane</keyword>
<dbReference type="SUPFAM" id="SSF51261">
    <property type="entry name" value="Duplicated hybrid motif"/>
    <property type="match status" value="1"/>
</dbReference>
<feature type="domain" description="M23ase beta-sheet core" evidence="3">
    <location>
        <begin position="210"/>
        <end position="303"/>
    </location>
</feature>
<keyword evidence="2" id="KW-1133">Transmembrane helix</keyword>